<organism evidence="13 14">
    <name type="scientific">Stylosanthes scabra</name>
    <dbReference type="NCBI Taxonomy" id="79078"/>
    <lineage>
        <taxon>Eukaryota</taxon>
        <taxon>Viridiplantae</taxon>
        <taxon>Streptophyta</taxon>
        <taxon>Embryophyta</taxon>
        <taxon>Tracheophyta</taxon>
        <taxon>Spermatophyta</taxon>
        <taxon>Magnoliopsida</taxon>
        <taxon>eudicotyledons</taxon>
        <taxon>Gunneridae</taxon>
        <taxon>Pentapetalae</taxon>
        <taxon>rosids</taxon>
        <taxon>fabids</taxon>
        <taxon>Fabales</taxon>
        <taxon>Fabaceae</taxon>
        <taxon>Papilionoideae</taxon>
        <taxon>50 kb inversion clade</taxon>
        <taxon>dalbergioids sensu lato</taxon>
        <taxon>Dalbergieae</taxon>
        <taxon>Pterocarpus clade</taxon>
        <taxon>Stylosanthes</taxon>
    </lineage>
</organism>
<dbReference type="InterPro" id="IPR036396">
    <property type="entry name" value="Cyt_P450_sf"/>
</dbReference>
<dbReference type="PANTHER" id="PTHR24282:SF118">
    <property type="entry name" value="CYTOCHROME P450 FAMILY MONOOXYGENASE"/>
    <property type="match status" value="1"/>
</dbReference>
<evidence type="ECO:0000256" key="7">
    <source>
        <dbReference type="ARBA" id="ARBA00023002"/>
    </source>
</evidence>
<protein>
    <recommendedName>
        <fullName evidence="15">11-oxo-beta-amyrin 30-oxidase</fullName>
    </recommendedName>
</protein>
<dbReference type="EMBL" id="JASCZI010030209">
    <property type="protein sequence ID" value="MED6118135.1"/>
    <property type="molecule type" value="Genomic_DNA"/>
</dbReference>
<keyword evidence="5 11" id="KW-0479">Metal-binding</keyword>
<dbReference type="PRINTS" id="PR00463">
    <property type="entry name" value="EP450I"/>
</dbReference>
<evidence type="ECO:0000256" key="1">
    <source>
        <dbReference type="ARBA" id="ARBA00004167"/>
    </source>
</evidence>
<keyword evidence="6 12" id="KW-1133">Transmembrane helix</keyword>
<evidence type="ECO:0000256" key="8">
    <source>
        <dbReference type="ARBA" id="ARBA00023004"/>
    </source>
</evidence>
<keyword evidence="10 12" id="KW-0472">Membrane</keyword>
<feature type="transmembrane region" description="Helical" evidence="12">
    <location>
        <begin position="6"/>
        <end position="29"/>
    </location>
</feature>
<dbReference type="PROSITE" id="PS00086">
    <property type="entry name" value="CYTOCHROME_P450"/>
    <property type="match status" value="1"/>
</dbReference>
<keyword evidence="9 11" id="KW-0503">Monooxygenase</keyword>
<evidence type="ECO:0000256" key="6">
    <source>
        <dbReference type="ARBA" id="ARBA00022989"/>
    </source>
</evidence>
<evidence type="ECO:0000256" key="11">
    <source>
        <dbReference type="RuleBase" id="RU000461"/>
    </source>
</evidence>
<dbReference type="Proteomes" id="UP001341840">
    <property type="component" value="Unassembled WGS sequence"/>
</dbReference>
<evidence type="ECO:0000256" key="4">
    <source>
        <dbReference type="ARBA" id="ARBA00022692"/>
    </source>
</evidence>
<comment type="subcellular location">
    <subcellularLocation>
        <location evidence="1">Membrane</location>
        <topology evidence="1">Single-pass membrane protein</topology>
    </subcellularLocation>
</comment>
<evidence type="ECO:0000256" key="9">
    <source>
        <dbReference type="ARBA" id="ARBA00023033"/>
    </source>
</evidence>
<evidence type="ECO:0000256" key="10">
    <source>
        <dbReference type="ARBA" id="ARBA00023136"/>
    </source>
</evidence>
<evidence type="ECO:0000313" key="14">
    <source>
        <dbReference type="Proteomes" id="UP001341840"/>
    </source>
</evidence>
<dbReference type="CDD" id="cd20642">
    <property type="entry name" value="CYP72"/>
    <property type="match status" value="1"/>
</dbReference>
<evidence type="ECO:0000256" key="12">
    <source>
        <dbReference type="SAM" id="Phobius"/>
    </source>
</evidence>
<dbReference type="InterPro" id="IPR050665">
    <property type="entry name" value="Cytochrome_P450_Monooxygen"/>
</dbReference>
<evidence type="ECO:0008006" key="15">
    <source>
        <dbReference type="Google" id="ProtNLM"/>
    </source>
</evidence>
<keyword evidence="3 11" id="KW-0349">Heme</keyword>
<dbReference type="InterPro" id="IPR017972">
    <property type="entry name" value="Cyt_P450_CS"/>
</dbReference>
<evidence type="ECO:0000313" key="13">
    <source>
        <dbReference type="EMBL" id="MED6118135.1"/>
    </source>
</evidence>
<comment type="caution">
    <text evidence="13">The sequence shown here is derived from an EMBL/GenBank/DDBJ whole genome shotgun (WGS) entry which is preliminary data.</text>
</comment>
<keyword evidence="4 12" id="KW-0812">Transmembrane</keyword>
<proteinExistence type="inferred from homology"/>
<dbReference type="InterPro" id="IPR001128">
    <property type="entry name" value="Cyt_P450"/>
</dbReference>
<dbReference type="Pfam" id="PF00067">
    <property type="entry name" value="p450"/>
    <property type="match status" value="1"/>
</dbReference>
<dbReference type="InterPro" id="IPR002401">
    <property type="entry name" value="Cyt_P450_E_grp-I"/>
</dbReference>
<accession>A0ABU6R181</accession>
<sequence>MSMIRVSSPTAIWCIIVVSLVLLCTWKLLNRLWLRPKRLEKLLRAQGLEGNKYRVLVGDSMEMQKMIKEGAKSQQQNSLSNDKDVAPRVFSFIHHTVHKFGKNSFVWESRTPKVIITNPQQIKEVFNNMNDFEKPQLSPLIMSLATGLISYEGEKWQKHRKIINPAFHLEKLKVLSPTILQCCDEMVRKWNGMLSSDGKCEIDIWPFLQNLTGDIISKTAFGSSYEEGKRIFHLLKEQGGLIMKLHYAFIPGSWLLPTATNKRMREIRKEIEASIKVIINEREKAMKAGEVMNRDLIGLLLESNLREIQEHGNHKVVGMTIQEVIEECKLFYLAGQETTSVLLVWSMVLLSRYPDWQDRAREEVLQVFSDREPNYEGLNHLKIMTMILYEVLRLYPPNVYFNRAVQKDVKLGNLFLPAGVQVSMPILLIHQDRDIWGDDATEFKPERFSEGVSKATKGQVSFFPFGWGPRICIGQNFALMEAKIILSLLLQRFSFELSPSYTHAPTTVLTLNPKHGAHVIIHKL</sequence>
<dbReference type="PANTHER" id="PTHR24282">
    <property type="entry name" value="CYTOCHROME P450 FAMILY MEMBER"/>
    <property type="match status" value="1"/>
</dbReference>
<keyword evidence="7 11" id="KW-0560">Oxidoreductase</keyword>
<name>A0ABU6R181_9FABA</name>
<evidence type="ECO:0000256" key="2">
    <source>
        <dbReference type="ARBA" id="ARBA00010617"/>
    </source>
</evidence>
<evidence type="ECO:0000256" key="5">
    <source>
        <dbReference type="ARBA" id="ARBA00022723"/>
    </source>
</evidence>
<dbReference type="PRINTS" id="PR00385">
    <property type="entry name" value="P450"/>
</dbReference>
<reference evidence="13 14" key="1">
    <citation type="journal article" date="2023" name="Plants (Basel)">
        <title>Bridging the Gap: Combining Genomics and Transcriptomics Approaches to Understand Stylosanthes scabra, an Orphan Legume from the Brazilian Caatinga.</title>
        <authorList>
            <person name="Ferreira-Neto J.R.C."/>
            <person name="da Silva M.D."/>
            <person name="Binneck E."/>
            <person name="de Melo N.F."/>
            <person name="da Silva R.H."/>
            <person name="de Melo A.L.T.M."/>
            <person name="Pandolfi V."/>
            <person name="Bustamante F.O."/>
            <person name="Brasileiro-Vidal A.C."/>
            <person name="Benko-Iseppon A.M."/>
        </authorList>
    </citation>
    <scope>NUCLEOTIDE SEQUENCE [LARGE SCALE GENOMIC DNA]</scope>
    <source>
        <tissue evidence="13">Leaves</tissue>
    </source>
</reference>
<evidence type="ECO:0000256" key="3">
    <source>
        <dbReference type="ARBA" id="ARBA00022617"/>
    </source>
</evidence>
<gene>
    <name evidence="13" type="ORF">PIB30_000117</name>
</gene>
<keyword evidence="14" id="KW-1185">Reference proteome</keyword>
<comment type="similarity">
    <text evidence="2 11">Belongs to the cytochrome P450 family.</text>
</comment>
<dbReference type="SUPFAM" id="SSF48264">
    <property type="entry name" value="Cytochrome P450"/>
    <property type="match status" value="1"/>
</dbReference>
<dbReference type="Gene3D" id="1.10.630.10">
    <property type="entry name" value="Cytochrome P450"/>
    <property type="match status" value="1"/>
</dbReference>
<keyword evidence="8 11" id="KW-0408">Iron</keyword>